<accession>A0AAD6XP76</accession>
<feature type="region of interest" description="Disordered" evidence="1">
    <location>
        <begin position="226"/>
        <end position="284"/>
    </location>
</feature>
<reference evidence="2" key="1">
    <citation type="submission" date="2023-03" db="EMBL/GenBank/DDBJ databases">
        <title>Massive genome expansion in bonnet fungi (Mycena s.s.) driven by repeated elements and novel gene families across ecological guilds.</title>
        <authorList>
            <consortium name="Lawrence Berkeley National Laboratory"/>
            <person name="Harder C.B."/>
            <person name="Miyauchi S."/>
            <person name="Viragh M."/>
            <person name="Kuo A."/>
            <person name="Thoen E."/>
            <person name="Andreopoulos B."/>
            <person name="Lu D."/>
            <person name="Skrede I."/>
            <person name="Drula E."/>
            <person name="Henrissat B."/>
            <person name="Morin E."/>
            <person name="Kohler A."/>
            <person name="Barry K."/>
            <person name="LaButti K."/>
            <person name="Morin E."/>
            <person name="Salamov A."/>
            <person name="Lipzen A."/>
            <person name="Mereny Z."/>
            <person name="Hegedus B."/>
            <person name="Baldrian P."/>
            <person name="Stursova M."/>
            <person name="Weitz H."/>
            <person name="Taylor A."/>
            <person name="Grigoriev I.V."/>
            <person name="Nagy L.G."/>
            <person name="Martin F."/>
            <person name="Kauserud H."/>
        </authorList>
    </citation>
    <scope>NUCLEOTIDE SEQUENCE</scope>
    <source>
        <strain evidence="2">CBHHK173m</strain>
    </source>
</reference>
<feature type="region of interest" description="Disordered" evidence="1">
    <location>
        <begin position="101"/>
        <end position="168"/>
    </location>
</feature>
<evidence type="ECO:0000313" key="3">
    <source>
        <dbReference type="Proteomes" id="UP001222325"/>
    </source>
</evidence>
<dbReference type="Proteomes" id="UP001222325">
    <property type="component" value="Unassembled WGS sequence"/>
</dbReference>
<feature type="compositionally biased region" description="Polar residues" evidence="1">
    <location>
        <begin position="264"/>
        <end position="278"/>
    </location>
</feature>
<name>A0AAD6XP76_9AGAR</name>
<dbReference type="AlphaFoldDB" id="A0AAD6XP76"/>
<keyword evidence="3" id="KW-1185">Reference proteome</keyword>
<comment type="caution">
    <text evidence="2">The sequence shown here is derived from an EMBL/GenBank/DDBJ whole genome shotgun (WGS) entry which is preliminary data.</text>
</comment>
<organism evidence="2 3">
    <name type="scientific">Mycena belliarum</name>
    <dbReference type="NCBI Taxonomy" id="1033014"/>
    <lineage>
        <taxon>Eukaryota</taxon>
        <taxon>Fungi</taxon>
        <taxon>Dikarya</taxon>
        <taxon>Basidiomycota</taxon>
        <taxon>Agaricomycotina</taxon>
        <taxon>Agaricomycetes</taxon>
        <taxon>Agaricomycetidae</taxon>
        <taxon>Agaricales</taxon>
        <taxon>Marasmiineae</taxon>
        <taxon>Mycenaceae</taxon>
        <taxon>Mycena</taxon>
    </lineage>
</organism>
<sequence>MTSLSITPDANSRLLLLYAYIVLRRLDVPSMGNNELIMAQFINTPPAYTTNSPPAYVAHDAGHSVSAHASRHDHNSLIDNGGGHRTFDDRSAAVAVTTATTLPGEGSMDSGGTGDGNREIGPESLGVGKSGKTAAIKTGGTVGRTSRSFNTPDTPAAPPFPSSPSTKYSTSLLSQIAHGRGVDIAAGTSKSDSVTYHPRRAPPPPHARTASVGDVALASLDGAAAGYGDGKRRRIRVQRAPALPPRSTGRNSRRAGGDGAGYVVQQSRMTAPHSTTPRNAGEAA</sequence>
<protein>
    <submittedName>
        <fullName evidence="2">Uncharacterized protein</fullName>
    </submittedName>
</protein>
<evidence type="ECO:0000256" key="1">
    <source>
        <dbReference type="SAM" id="MobiDB-lite"/>
    </source>
</evidence>
<proteinExistence type="predicted"/>
<feature type="region of interest" description="Disordered" evidence="1">
    <location>
        <begin position="187"/>
        <end position="209"/>
    </location>
</feature>
<gene>
    <name evidence="2" type="ORF">B0H15DRAFT_1022364</name>
</gene>
<dbReference type="EMBL" id="JARJCN010000025">
    <property type="protein sequence ID" value="KAJ7088859.1"/>
    <property type="molecule type" value="Genomic_DNA"/>
</dbReference>
<evidence type="ECO:0000313" key="2">
    <source>
        <dbReference type="EMBL" id="KAJ7088859.1"/>
    </source>
</evidence>